<dbReference type="GO" id="GO:0031380">
    <property type="term" value="C:nuclear RNA-directed RNA polymerase complex"/>
    <property type="evidence" value="ECO:0007669"/>
    <property type="project" value="TreeGrafter"/>
</dbReference>
<evidence type="ECO:0000313" key="5">
    <source>
        <dbReference type="Proteomes" id="UP000076871"/>
    </source>
</evidence>
<dbReference type="InParanoid" id="A0A165E0Z9"/>
<keyword evidence="1" id="KW-0694">RNA-binding</keyword>
<accession>A0A165E0Z9</accession>
<keyword evidence="5" id="KW-1185">Reference proteome</keyword>
<feature type="region of interest" description="Disordered" evidence="2">
    <location>
        <begin position="557"/>
        <end position="599"/>
    </location>
</feature>
<dbReference type="GeneID" id="63822750"/>
<reference evidence="4 5" key="1">
    <citation type="journal article" date="2016" name="Mol. Biol. Evol.">
        <title>Comparative Genomics of Early-Diverging Mushroom-Forming Fungi Provides Insights into the Origins of Lignocellulose Decay Capabilities.</title>
        <authorList>
            <person name="Nagy L.G."/>
            <person name="Riley R."/>
            <person name="Tritt A."/>
            <person name="Adam C."/>
            <person name="Daum C."/>
            <person name="Floudas D."/>
            <person name="Sun H."/>
            <person name="Yadav J.S."/>
            <person name="Pangilinan J."/>
            <person name="Larsson K.H."/>
            <person name="Matsuura K."/>
            <person name="Barry K."/>
            <person name="Labutti K."/>
            <person name="Kuo R."/>
            <person name="Ohm R.A."/>
            <person name="Bhattacharya S.S."/>
            <person name="Shirouzu T."/>
            <person name="Yoshinaga Y."/>
            <person name="Martin F.M."/>
            <person name="Grigoriev I.V."/>
            <person name="Hibbett D.S."/>
        </authorList>
    </citation>
    <scope>NUCLEOTIDE SEQUENCE [LARGE SCALE GENOMIC DNA]</scope>
    <source>
        <strain evidence="4 5">93-53</strain>
    </source>
</reference>
<dbReference type="EMBL" id="KV427626">
    <property type="protein sequence ID" value="KZT06039.1"/>
    <property type="molecule type" value="Genomic_DNA"/>
</dbReference>
<comment type="catalytic activity">
    <reaction evidence="1">
        <text>RNA(n) + a ribonucleoside 5'-triphosphate = RNA(n+1) + diphosphate</text>
        <dbReference type="Rhea" id="RHEA:21248"/>
        <dbReference type="Rhea" id="RHEA-COMP:14527"/>
        <dbReference type="Rhea" id="RHEA-COMP:17342"/>
        <dbReference type="ChEBI" id="CHEBI:33019"/>
        <dbReference type="ChEBI" id="CHEBI:61557"/>
        <dbReference type="ChEBI" id="CHEBI:140395"/>
        <dbReference type="EC" id="2.7.7.48"/>
    </reaction>
</comment>
<comment type="similarity">
    <text evidence="1">Belongs to the RdRP family.</text>
</comment>
<evidence type="ECO:0000313" key="4">
    <source>
        <dbReference type="EMBL" id="KZT06039.1"/>
    </source>
</evidence>
<keyword evidence="1" id="KW-0808">Transferase</keyword>
<dbReference type="GO" id="GO:0003968">
    <property type="term" value="F:RNA-directed RNA polymerase activity"/>
    <property type="evidence" value="ECO:0007669"/>
    <property type="project" value="UniProtKB-KW"/>
</dbReference>
<dbReference type="InterPro" id="IPR007855">
    <property type="entry name" value="RDRP"/>
</dbReference>
<dbReference type="PANTHER" id="PTHR23079:SF14">
    <property type="entry name" value="RNA-DEPENDENT RNA POLYMERASE"/>
    <property type="match status" value="1"/>
</dbReference>
<dbReference type="AlphaFoldDB" id="A0A165E0Z9"/>
<feature type="compositionally biased region" description="Acidic residues" evidence="2">
    <location>
        <begin position="576"/>
        <end position="586"/>
    </location>
</feature>
<keyword evidence="1" id="KW-0696">RNA-directed RNA polymerase</keyword>
<dbReference type="Proteomes" id="UP000076871">
    <property type="component" value="Unassembled WGS sequence"/>
</dbReference>
<keyword evidence="1" id="KW-0548">Nucleotidyltransferase</keyword>
<organism evidence="4 5">
    <name type="scientific">Laetiporus sulphureus 93-53</name>
    <dbReference type="NCBI Taxonomy" id="1314785"/>
    <lineage>
        <taxon>Eukaryota</taxon>
        <taxon>Fungi</taxon>
        <taxon>Dikarya</taxon>
        <taxon>Basidiomycota</taxon>
        <taxon>Agaricomycotina</taxon>
        <taxon>Agaricomycetes</taxon>
        <taxon>Polyporales</taxon>
        <taxon>Laetiporus</taxon>
    </lineage>
</organism>
<dbReference type="OrthoDB" id="10055769at2759"/>
<name>A0A165E0Z9_9APHY</name>
<dbReference type="PANTHER" id="PTHR23079">
    <property type="entry name" value="RNA-DEPENDENT RNA POLYMERASE"/>
    <property type="match status" value="1"/>
</dbReference>
<gene>
    <name evidence="4" type="ORF">LAESUDRAFT_680055</name>
</gene>
<evidence type="ECO:0000256" key="2">
    <source>
        <dbReference type="SAM" id="MobiDB-lite"/>
    </source>
</evidence>
<protein>
    <recommendedName>
        <fullName evidence="1">RNA-dependent RNA polymerase</fullName>
        <ecNumber evidence="1">2.7.7.48</ecNumber>
    </recommendedName>
</protein>
<dbReference type="Pfam" id="PF05183">
    <property type="entry name" value="RdRP"/>
    <property type="match status" value="1"/>
</dbReference>
<proteinExistence type="inferred from homology"/>
<dbReference type="RefSeq" id="XP_040763779.1">
    <property type="nucleotide sequence ID" value="XM_040905720.1"/>
</dbReference>
<feature type="domain" description="RDRP core" evidence="3">
    <location>
        <begin position="236"/>
        <end position="870"/>
    </location>
</feature>
<evidence type="ECO:0000256" key="1">
    <source>
        <dbReference type="RuleBase" id="RU363098"/>
    </source>
</evidence>
<dbReference type="InterPro" id="IPR057596">
    <property type="entry name" value="RDRP_core"/>
</dbReference>
<dbReference type="GO" id="GO:0030422">
    <property type="term" value="P:siRNA processing"/>
    <property type="evidence" value="ECO:0007669"/>
    <property type="project" value="TreeGrafter"/>
</dbReference>
<evidence type="ECO:0000259" key="3">
    <source>
        <dbReference type="Pfam" id="PF05183"/>
    </source>
</evidence>
<dbReference type="EC" id="2.7.7.48" evidence="1"/>
<dbReference type="GO" id="GO:0003723">
    <property type="term" value="F:RNA binding"/>
    <property type="evidence" value="ECO:0007669"/>
    <property type="project" value="UniProtKB-KW"/>
</dbReference>
<feature type="region of interest" description="Disordered" evidence="2">
    <location>
        <begin position="45"/>
        <end position="70"/>
    </location>
</feature>
<dbReference type="STRING" id="1314785.A0A165E0Z9"/>
<sequence length="1108" mass="123573">MDIKNINGPGSPCSTTSDSNYFDDIEDIDAFLCMFDDVELKEQPHSSTEVVNSDFKGKRKASNNLDGKPSKIPRILQEKVSAALEKLAPIVIADLHHSRDIMEDLPYGVQWEIARLATKGFEKQIFTPAALERLRDLRSNAAAAPQVEDIARGRTIRATQDDPYASAYAMERAAKLPWDELDTEEQVFKQDPFGGLGCNDDKPYLQDKPDWYGGKVHFIATLHLDGKDQQLGPRFTFSLDPPRLGSSCRFTRRFGSYQFIRVNIPQEIYTKLQNLRCTEDELVDFFTRPIVIHSWVFRAVTAKEGTVFLFRTSERWDGREIVTNGSRSDSVRELSLPQFLSWHNDPSANQEQTMVKWAARFALGLSNSVPGIRLDPNEVGTEDDIVCPGFSGAGKVPNEMIMTDGCGLVTSNVLISVQKRLGWPSEPTAVQMRLGGAKGLLLLDAKSSVPSVVLRPSQIKIHGPVAHDSAPDPALLIIDVLKPGRLSTPARLSTETIINMAENGVPSHVFIQLMQNSVRQLVRGLTMWTDPSSVYELWRNIASAGGVISARLARESPGSSRAKGYRNLDKSSPEITDNDADDFDEASQDHSTPWWGDPVSGCPSSLEETTLVLLDAGFTPDKCRILAEKLREVTKKAVDAYVNKFHISVPMSCTAFVVPDPCGVLEPGQVHIKSSYRNLTDRSGRPTEIVLGEVLLTRHPCKVPTDVQKAVAVMHPQLFSYVDVIVVSTKGHLFNNETLHCHLASMTGGGDYDGDLMEAFWDPSLVSAFSNAPPAFAQEPEAIQKCIVKNTETVDQFLARTSASGPASVLYELQKHLLAPLKGISRVGIYSTMWEASIYKYGYKHPHTLFLAYMFTTVLDGVKTGISVSNGVFEEHQKVYSCASLPWKDSIVTRAIFANSGHAKRNMGLPPFVMDELHAAVHREYEKQKEYIFTLFPRKGFGPSPEFDHDLARPWNDARELARQAKEGKADGWQRKQKELDAIKAHVEAPAASQKGKAKETEVTFTGLPIDKRQDILRDFSIRFDQGPTSTADGQPIFDFDKETIRRLRASYAYIYDYNRSSDHWSQFPFNVAMRTLCEIKAKAHGPSKTVTEDFYIRMKVGRAYARK</sequence>